<keyword evidence="1" id="KW-0812">Transmembrane</keyword>
<evidence type="ECO:0000256" key="1">
    <source>
        <dbReference type="SAM" id="Phobius"/>
    </source>
</evidence>
<gene>
    <name evidence="2" type="ORF">M0R45_010050</name>
</gene>
<dbReference type="SUPFAM" id="SSF52058">
    <property type="entry name" value="L domain-like"/>
    <property type="match status" value="1"/>
</dbReference>
<dbReference type="InterPro" id="IPR032675">
    <property type="entry name" value="LRR_dom_sf"/>
</dbReference>
<evidence type="ECO:0000313" key="3">
    <source>
        <dbReference type="Proteomes" id="UP001457282"/>
    </source>
</evidence>
<evidence type="ECO:0000313" key="2">
    <source>
        <dbReference type="EMBL" id="KAK9944484.1"/>
    </source>
</evidence>
<dbReference type="PANTHER" id="PTHR11017:SF563">
    <property type="entry name" value="TMV RESISTANCE PROTEIN N-LIKE"/>
    <property type="match status" value="1"/>
</dbReference>
<accession>A0AAW1Y686</accession>
<name>A0AAW1Y686_RUBAR</name>
<dbReference type="EMBL" id="JBEDUW010000002">
    <property type="protein sequence ID" value="KAK9944484.1"/>
    <property type="molecule type" value="Genomic_DNA"/>
</dbReference>
<dbReference type="AlphaFoldDB" id="A0AAW1Y686"/>
<dbReference type="InterPro" id="IPR044974">
    <property type="entry name" value="Disease_R_plants"/>
</dbReference>
<keyword evidence="1" id="KW-1133">Transmembrane helix</keyword>
<keyword evidence="3" id="KW-1185">Reference proteome</keyword>
<dbReference type="GO" id="GO:0006952">
    <property type="term" value="P:defense response"/>
    <property type="evidence" value="ECO:0007669"/>
    <property type="project" value="InterPro"/>
</dbReference>
<dbReference type="PANTHER" id="PTHR11017">
    <property type="entry name" value="LEUCINE-RICH REPEAT-CONTAINING PROTEIN"/>
    <property type="match status" value="1"/>
</dbReference>
<reference evidence="2 3" key="1">
    <citation type="journal article" date="2023" name="G3 (Bethesda)">
        <title>A chromosome-length genome assembly and annotation of blackberry (Rubus argutus, cv. 'Hillquist').</title>
        <authorList>
            <person name="Bruna T."/>
            <person name="Aryal R."/>
            <person name="Dudchenko O."/>
            <person name="Sargent D.J."/>
            <person name="Mead D."/>
            <person name="Buti M."/>
            <person name="Cavallini A."/>
            <person name="Hytonen T."/>
            <person name="Andres J."/>
            <person name="Pham M."/>
            <person name="Weisz D."/>
            <person name="Mascagni F."/>
            <person name="Usai G."/>
            <person name="Natali L."/>
            <person name="Bassil N."/>
            <person name="Fernandez G.E."/>
            <person name="Lomsadze A."/>
            <person name="Armour M."/>
            <person name="Olukolu B."/>
            <person name="Poorten T."/>
            <person name="Britton C."/>
            <person name="Davik J."/>
            <person name="Ashrafi H."/>
            <person name="Aiden E.L."/>
            <person name="Borodovsky M."/>
            <person name="Worthington M."/>
        </authorList>
    </citation>
    <scope>NUCLEOTIDE SEQUENCE [LARGE SCALE GENOMIC DNA]</scope>
    <source>
        <strain evidence="2">PI 553951</strain>
    </source>
</reference>
<feature type="transmembrane region" description="Helical" evidence="1">
    <location>
        <begin position="598"/>
        <end position="616"/>
    </location>
</feature>
<dbReference type="Gene3D" id="3.80.10.10">
    <property type="entry name" value="Ribonuclease Inhibitor"/>
    <property type="match status" value="2"/>
</dbReference>
<dbReference type="Proteomes" id="UP001457282">
    <property type="component" value="Unassembled WGS sequence"/>
</dbReference>
<sequence length="634" mass="71280">MIRDMGRGIVRLESKKPGERSRLWHHKDSFQVLTENNGTQTIEGLVLNMHMLPAFAPSRNSNTVVLEIKAFTRMPKLRFLQLSHIQLSGCYKEFPKQLRWLCWIKFPLASLPTDFPLESLVALEMCHSGLRQLWRGKMLPKNIYMLISLETLIISGCSSLNEFPVDLTKIESLKVFQADGVPIHQLLTSTPVLDISWASYLPCGLVNLSVRNCNLFDDDFPKNFGSLSSLQKLDVGGNPISSLPDCIRGISGIHELSFSCCTKLKSLVRLPAGVTHLDFAQCTSLEKITYQSRRNLKGWGWGRNDNLVEFEGEFKLESIERVDKEMIDLLSLSKLDPLETIMMDSSEIFGWKGTHPIQGLYEAGIFSTFLPGDKVPGQFSHRSTGSSVSFTVPLVPNLKIRGLNVFSVVAQSNNNDSDPMTNIVNIDGSEFPTITVLSNKSDGRKWIYGPIFFGVPCEGKDVTWLSHWRLGNRLKGGDEVTILIYTKSEFKVKECGIQLVYYDEKDQDKIGSTQHVEDPCFLRAGVRSTIMFYTLKGTQGMFYGSDAWGLYRIGGNIDLIRDINEKSNKEEQERDLILRLAAESGSKSSSNKCGLKVWKGRLIMATVLFLSLPLLARSSLFQQRKKQQPSTSPP</sequence>
<proteinExistence type="predicted"/>
<organism evidence="2 3">
    <name type="scientific">Rubus argutus</name>
    <name type="common">Southern blackberry</name>
    <dbReference type="NCBI Taxonomy" id="59490"/>
    <lineage>
        <taxon>Eukaryota</taxon>
        <taxon>Viridiplantae</taxon>
        <taxon>Streptophyta</taxon>
        <taxon>Embryophyta</taxon>
        <taxon>Tracheophyta</taxon>
        <taxon>Spermatophyta</taxon>
        <taxon>Magnoliopsida</taxon>
        <taxon>eudicotyledons</taxon>
        <taxon>Gunneridae</taxon>
        <taxon>Pentapetalae</taxon>
        <taxon>rosids</taxon>
        <taxon>fabids</taxon>
        <taxon>Rosales</taxon>
        <taxon>Rosaceae</taxon>
        <taxon>Rosoideae</taxon>
        <taxon>Rosoideae incertae sedis</taxon>
        <taxon>Rubus</taxon>
    </lineage>
</organism>
<protein>
    <submittedName>
        <fullName evidence="2">Uncharacterized protein</fullName>
    </submittedName>
</protein>
<keyword evidence="1" id="KW-0472">Membrane</keyword>
<comment type="caution">
    <text evidence="2">The sequence shown here is derived from an EMBL/GenBank/DDBJ whole genome shotgun (WGS) entry which is preliminary data.</text>
</comment>